<organism evidence="1 2">
    <name type="scientific">Stenotrophomonas lactitubi</name>
    <dbReference type="NCBI Taxonomy" id="2045214"/>
    <lineage>
        <taxon>Bacteria</taxon>
        <taxon>Pseudomonadati</taxon>
        <taxon>Pseudomonadota</taxon>
        <taxon>Gammaproteobacteria</taxon>
        <taxon>Lysobacterales</taxon>
        <taxon>Lysobacteraceae</taxon>
        <taxon>Stenotrophomonas</taxon>
    </lineage>
</organism>
<sequence length="128" mass="13762">ASYTYPADSHRLIAVDGQARNQDAAGNTTSIGSKTFAYNDANRMNAVKQGSAVVESYGYNHRGERVLRAPASGDAQVTVYDEAGQWVGNYSATGQAQQQAIWLDNYPVALIQTPATGVPELAYIQPDH</sequence>
<name>A0AAW4GFP9_9GAMM</name>
<feature type="non-terminal residue" evidence="1">
    <location>
        <position position="1"/>
    </location>
</feature>
<dbReference type="EMBL" id="JAFFTA010000006">
    <property type="protein sequence ID" value="MBM9912872.1"/>
    <property type="molecule type" value="Genomic_DNA"/>
</dbReference>
<comment type="caution">
    <text evidence="1">The sequence shown here is derived from an EMBL/GenBank/DDBJ whole genome shotgun (WGS) entry which is preliminary data.</text>
</comment>
<dbReference type="Gene3D" id="2.180.10.10">
    <property type="entry name" value="RHS repeat-associated core"/>
    <property type="match status" value="1"/>
</dbReference>
<feature type="non-terminal residue" evidence="1">
    <location>
        <position position="128"/>
    </location>
</feature>
<evidence type="ECO:0000313" key="1">
    <source>
        <dbReference type="EMBL" id="MBM9912872.1"/>
    </source>
</evidence>
<reference evidence="1" key="1">
    <citation type="submission" date="2021-01" db="EMBL/GenBank/DDBJ databases">
        <authorList>
            <person name="Yu Y."/>
        </authorList>
    </citation>
    <scope>NUCLEOTIDE SEQUENCE</scope>
    <source>
        <strain evidence="1">As-5</strain>
    </source>
</reference>
<protein>
    <recommendedName>
        <fullName evidence="3">RHS repeat protein</fullName>
    </recommendedName>
</protein>
<evidence type="ECO:0008006" key="3">
    <source>
        <dbReference type="Google" id="ProtNLM"/>
    </source>
</evidence>
<proteinExistence type="predicted"/>
<accession>A0AAW4GFP9</accession>
<dbReference type="Proteomes" id="UP000784064">
    <property type="component" value="Unassembled WGS sequence"/>
</dbReference>
<dbReference type="RefSeq" id="WP_205407034.1">
    <property type="nucleotide sequence ID" value="NZ_JAFFTA010000006.1"/>
</dbReference>
<gene>
    <name evidence="1" type="ORF">JJW18_05240</name>
</gene>
<dbReference type="AlphaFoldDB" id="A0AAW4GFP9"/>
<evidence type="ECO:0000313" key="2">
    <source>
        <dbReference type="Proteomes" id="UP000784064"/>
    </source>
</evidence>